<keyword evidence="3" id="KW-0460">Magnesium</keyword>
<dbReference type="PANTHER" id="PTHR16222:SF24">
    <property type="entry name" value="ADP-RIBOSYLHYDROLASE ARH3"/>
    <property type="match status" value="1"/>
</dbReference>
<evidence type="ECO:0008006" key="6">
    <source>
        <dbReference type="Google" id="ProtNLM"/>
    </source>
</evidence>
<dbReference type="InterPro" id="IPR005502">
    <property type="entry name" value="Ribosyl_crysJ1"/>
</dbReference>
<dbReference type="InterPro" id="IPR050792">
    <property type="entry name" value="ADP-ribosylglycohydrolase"/>
</dbReference>
<comment type="caution">
    <text evidence="4">The sequence shown here is derived from an EMBL/GenBank/DDBJ whole genome shotgun (WGS) entry which is preliminary data.</text>
</comment>
<evidence type="ECO:0000256" key="1">
    <source>
        <dbReference type="ARBA" id="ARBA00010702"/>
    </source>
</evidence>
<dbReference type="SUPFAM" id="SSF101478">
    <property type="entry name" value="ADP-ribosylglycohydrolase"/>
    <property type="match status" value="1"/>
</dbReference>
<comment type="similarity">
    <text evidence="1">Belongs to the ADP-ribosylglycohydrolase family.</text>
</comment>
<feature type="binding site" evidence="3">
    <location>
        <position position="190"/>
    </location>
    <ligand>
        <name>Mg(2+)</name>
        <dbReference type="ChEBI" id="CHEBI:18420"/>
        <label>1</label>
    </ligand>
</feature>
<feature type="binding site" evidence="3">
    <location>
        <position position="192"/>
    </location>
    <ligand>
        <name>Mg(2+)</name>
        <dbReference type="ChEBI" id="CHEBI:18420"/>
        <label>1</label>
    </ligand>
</feature>
<dbReference type="AlphaFoldDB" id="A0A424YFF0"/>
<accession>A0A424YFF0</accession>
<protein>
    <recommendedName>
        <fullName evidence="6">ADP-ribosylglycohydrolase family protein</fullName>
    </recommendedName>
</protein>
<evidence type="ECO:0000256" key="3">
    <source>
        <dbReference type="PIRSR" id="PIRSR605502-1"/>
    </source>
</evidence>
<feature type="binding site" evidence="3">
    <location>
        <position position="193"/>
    </location>
    <ligand>
        <name>Mg(2+)</name>
        <dbReference type="ChEBI" id="CHEBI:18420"/>
        <label>1</label>
    </ligand>
</feature>
<evidence type="ECO:0000256" key="2">
    <source>
        <dbReference type="ARBA" id="ARBA00022801"/>
    </source>
</evidence>
<sequence length="250" mass="27667">KDMASSFLENFNPHRGYGRGTKEVLSLIRSGVKWEEAAEKVFKGGSYGNGSAMRIAPVGCFYHNDGEKLKEVALLSSLITHSHPLALEGACLQSLAVGKALQMDPKEKFNPFQFLEELRELLNPQEEVYQKKLSEIEKLLSGSHDTGKVVKKLGNDVQACNSVPTAVYCFLAFYPSFEEALIQAVALGGDTDTIGAMTGAISGAYHGMQGIPLYWLEDLEEGEKGCSYIERLAEKLYDTFVEVNRNFNRR</sequence>
<dbReference type="Gene3D" id="1.10.4080.10">
    <property type="entry name" value="ADP-ribosylation/Crystallin J1"/>
    <property type="match status" value="1"/>
</dbReference>
<gene>
    <name evidence="4" type="ORF">D5R97_04220</name>
</gene>
<keyword evidence="2" id="KW-0378">Hydrolase</keyword>
<dbReference type="Proteomes" id="UP000285138">
    <property type="component" value="Unassembled WGS sequence"/>
</dbReference>
<dbReference type="PANTHER" id="PTHR16222">
    <property type="entry name" value="ADP-RIBOSYLGLYCOHYDROLASE"/>
    <property type="match status" value="1"/>
</dbReference>
<reference evidence="4 5" key="1">
    <citation type="submission" date="2018-08" db="EMBL/GenBank/DDBJ databases">
        <title>The metabolism and importance of syntrophic acetate oxidation coupled to methane or sulfide production in haloalkaline environments.</title>
        <authorList>
            <person name="Timmers P.H.A."/>
            <person name="Vavourakis C.D."/>
            <person name="Sorokin D.Y."/>
            <person name="Sinninghe Damste J.S."/>
            <person name="Muyzer G."/>
            <person name="Stams A.J.M."/>
            <person name="Plugge C.M."/>
        </authorList>
    </citation>
    <scope>NUCLEOTIDE SEQUENCE [LARGE SCALE GENOMIC DNA]</scope>
    <source>
        <strain evidence="4">MSAO_Bac1</strain>
    </source>
</reference>
<keyword evidence="3" id="KW-0479">Metal-binding</keyword>
<dbReference type="InterPro" id="IPR036705">
    <property type="entry name" value="Ribosyl_crysJ1_sf"/>
</dbReference>
<feature type="non-terminal residue" evidence="4">
    <location>
        <position position="1"/>
    </location>
</feature>
<evidence type="ECO:0000313" key="4">
    <source>
        <dbReference type="EMBL" id="RQD76516.1"/>
    </source>
</evidence>
<name>A0A424YFF0_9FIRM</name>
<dbReference type="EMBL" id="QZAA01000113">
    <property type="protein sequence ID" value="RQD76516.1"/>
    <property type="molecule type" value="Genomic_DNA"/>
</dbReference>
<comment type="cofactor">
    <cofactor evidence="3">
        <name>Mg(2+)</name>
        <dbReference type="ChEBI" id="CHEBI:18420"/>
    </cofactor>
    <text evidence="3">Binds 2 magnesium ions per subunit.</text>
</comment>
<evidence type="ECO:0000313" key="5">
    <source>
        <dbReference type="Proteomes" id="UP000285138"/>
    </source>
</evidence>
<proteinExistence type="inferred from homology"/>
<organism evidence="4 5">
    <name type="scientific">Candidatus Syntrophonatronum acetioxidans</name>
    <dbReference type="NCBI Taxonomy" id="1795816"/>
    <lineage>
        <taxon>Bacteria</taxon>
        <taxon>Bacillati</taxon>
        <taxon>Bacillota</taxon>
        <taxon>Clostridia</taxon>
        <taxon>Eubacteriales</taxon>
        <taxon>Syntrophomonadaceae</taxon>
        <taxon>Candidatus Syntrophonatronum</taxon>
    </lineage>
</organism>
<dbReference type="GO" id="GO:0046872">
    <property type="term" value="F:metal ion binding"/>
    <property type="evidence" value="ECO:0007669"/>
    <property type="project" value="UniProtKB-KW"/>
</dbReference>
<dbReference type="Pfam" id="PF03747">
    <property type="entry name" value="ADP_ribosyl_GH"/>
    <property type="match status" value="1"/>
</dbReference>
<dbReference type="GO" id="GO:0016787">
    <property type="term" value="F:hydrolase activity"/>
    <property type="evidence" value="ECO:0007669"/>
    <property type="project" value="UniProtKB-KW"/>
</dbReference>